<comment type="similarity">
    <text evidence="1">Belongs to the peptidase S33 family.</text>
</comment>
<comment type="caution">
    <text evidence="4">The sequence shown here is derived from an EMBL/GenBank/DDBJ whole genome shotgun (WGS) entry which is preliminary data.</text>
</comment>
<organism evidence="4 5">
    <name type="scientific">Colletotrichum liriopes</name>
    <dbReference type="NCBI Taxonomy" id="708192"/>
    <lineage>
        <taxon>Eukaryota</taxon>
        <taxon>Fungi</taxon>
        <taxon>Dikarya</taxon>
        <taxon>Ascomycota</taxon>
        <taxon>Pezizomycotina</taxon>
        <taxon>Sordariomycetes</taxon>
        <taxon>Hypocreomycetidae</taxon>
        <taxon>Glomerellales</taxon>
        <taxon>Glomerellaceae</taxon>
        <taxon>Colletotrichum</taxon>
        <taxon>Colletotrichum spaethianum species complex</taxon>
    </lineage>
</organism>
<dbReference type="SUPFAM" id="SSF53474">
    <property type="entry name" value="alpha/beta-Hydrolases"/>
    <property type="match status" value="1"/>
</dbReference>
<dbReference type="AlphaFoldDB" id="A0AA37GH98"/>
<evidence type="ECO:0000313" key="5">
    <source>
        <dbReference type="Proteomes" id="UP001055172"/>
    </source>
</evidence>
<dbReference type="Pfam" id="PF06441">
    <property type="entry name" value="EHN"/>
    <property type="match status" value="1"/>
</dbReference>
<dbReference type="InterPro" id="IPR010497">
    <property type="entry name" value="Epoxide_hydro_N"/>
</dbReference>
<keyword evidence="2 4" id="KW-0378">Hydrolase</keyword>
<name>A0AA37GH98_9PEZI</name>
<dbReference type="PANTHER" id="PTHR21661:SF39">
    <property type="entry name" value="HYDROLASE, PUTATIVE (AFU_ORTHOLOGUE AFUA_3G08960)-RELATED"/>
    <property type="match status" value="1"/>
</dbReference>
<evidence type="ECO:0000313" key="4">
    <source>
        <dbReference type="EMBL" id="GJC80900.1"/>
    </source>
</evidence>
<evidence type="ECO:0000256" key="1">
    <source>
        <dbReference type="ARBA" id="ARBA00010088"/>
    </source>
</evidence>
<accession>A0AA37GH98</accession>
<proteinExistence type="inferred from homology"/>
<sequence>MSEFGRIPPHALRQPKSFTLRVAEDDITELKTLLKLSKIGPVTFENANDGFGITREWLSDAKDYWLNRFDWRQHEKVVNSFPNFTTTVDDPVHGCLSIHFMALFSKKPDAVPIVFLHGWPGSFLEFIPMFKLLISKYDSHNLPYHVIVPSLPGYTLSTGPPLNRDFNNQDSARVINQLMIDLGFGKNGYVVQGGDIGSDLARRMAIHYPECKAIHAHRVMKTD</sequence>
<dbReference type="GO" id="GO:0004301">
    <property type="term" value="F:epoxide hydrolase activity"/>
    <property type="evidence" value="ECO:0007669"/>
    <property type="project" value="TreeGrafter"/>
</dbReference>
<protein>
    <submittedName>
        <fullName evidence="4">Epoxide hydrolase</fullName>
    </submittedName>
</protein>
<dbReference type="Gene3D" id="3.40.50.1820">
    <property type="entry name" value="alpha/beta hydrolase"/>
    <property type="match status" value="1"/>
</dbReference>
<evidence type="ECO:0000256" key="2">
    <source>
        <dbReference type="ARBA" id="ARBA00022801"/>
    </source>
</evidence>
<dbReference type="EMBL" id="BPPX01000006">
    <property type="protein sequence ID" value="GJC80900.1"/>
    <property type="molecule type" value="Genomic_DNA"/>
</dbReference>
<gene>
    <name evidence="4" type="ORF">ColLi_03738</name>
</gene>
<reference evidence="4 5" key="1">
    <citation type="submission" date="2021-07" db="EMBL/GenBank/DDBJ databases">
        <title>Genome data of Colletotrichum spaethianum.</title>
        <authorList>
            <person name="Utami Y.D."/>
            <person name="Hiruma K."/>
        </authorList>
    </citation>
    <scope>NUCLEOTIDE SEQUENCE [LARGE SCALE GENOMIC DNA]</scope>
    <source>
        <strain evidence="4 5">MAFF 242679</strain>
    </source>
</reference>
<feature type="domain" description="Epoxide hydrolase N-terminal" evidence="3">
    <location>
        <begin position="16"/>
        <end position="126"/>
    </location>
</feature>
<dbReference type="PANTHER" id="PTHR21661">
    <property type="entry name" value="EPOXIDE HYDROLASE 1-RELATED"/>
    <property type="match status" value="1"/>
</dbReference>
<dbReference type="Proteomes" id="UP001055172">
    <property type="component" value="Unassembled WGS sequence"/>
</dbReference>
<keyword evidence="5" id="KW-1185">Reference proteome</keyword>
<dbReference type="GO" id="GO:0097176">
    <property type="term" value="P:epoxide metabolic process"/>
    <property type="evidence" value="ECO:0007669"/>
    <property type="project" value="TreeGrafter"/>
</dbReference>
<evidence type="ECO:0000259" key="3">
    <source>
        <dbReference type="Pfam" id="PF06441"/>
    </source>
</evidence>
<dbReference type="InterPro" id="IPR029058">
    <property type="entry name" value="AB_hydrolase_fold"/>
</dbReference>